<evidence type="ECO:0000256" key="2">
    <source>
        <dbReference type="ARBA" id="ARBA00023125"/>
    </source>
</evidence>
<dbReference type="Pfam" id="PF00392">
    <property type="entry name" value="GntR"/>
    <property type="match status" value="1"/>
</dbReference>
<dbReference type="InterPro" id="IPR036390">
    <property type="entry name" value="WH_DNA-bd_sf"/>
</dbReference>
<evidence type="ECO:0000256" key="1">
    <source>
        <dbReference type="ARBA" id="ARBA00023015"/>
    </source>
</evidence>
<comment type="caution">
    <text evidence="5">The sequence shown here is derived from an EMBL/GenBank/DDBJ whole genome shotgun (WGS) entry which is preliminary data.</text>
</comment>
<dbReference type="CDD" id="cd07377">
    <property type="entry name" value="WHTH_GntR"/>
    <property type="match status" value="1"/>
</dbReference>
<dbReference type="SMART" id="SM00345">
    <property type="entry name" value="HTH_GNTR"/>
    <property type="match status" value="1"/>
</dbReference>
<dbReference type="PRINTS" id="PR00035">
    <property type="entry name" value="HTHGNTR"/>
</dbReference>
<dbReference type="InterPro" id="IPR036388">
    <property type="entry name" value="WH-like_DNA-bd_sf"/>
</dbReference>
<name>A0ABX1Q7U9_9RHOO</name>
<evidence type="ECO:0000313" key="6">
    <source>
        <dbReference type="Proteomes" id="UP000648984"/>
    </source>
</evidence>
<dbReference type="PANTHER" id="PTHR43537">
    <property type="entry name" value="TRANSCRIPTIONAL REGULATOR, GNTR FAMILY"/>
    <property type="match status" value="1"/>
</dbReference>
<dbReference type="SMART" id="SM00895">
    <property type="entry name" value="FCD"/>
    <property type="match status" value="1"/>
</dbReference>
<protein>
    <submittedName>
        <fullName evidence="5">Transcriptional regulator NanR</fullName>
    </submittedName>
</protein>
<evidence type="ECO:0000313" key="5">
    <source>
        <dbReference type="EMBL" id="NMG73625.1"/>
    </source>
</evidence>
<dbReference type="NCBIfam" id="NF003011">
    <property type="entry name" value="PRK03837.1"/>
    <property type="match status" value="1"/>
</dbReference>
<keyword evidence="1" id="KW-0805">Transcription regulation</keyword>
<feature type="domain" description="HTH gntR-type" evidence="4">
    <location>
        <begin position="10"/>
        <end position="78"/>
    </location>
</feature>
<dbReference type="PROSITE" id="PS50949">
    <property type="entry name" value="HTH_GNTR"/>
    <property type="match status" value="1"/>
</dbReference>
<evidence type="ECO:0000259" key="4">
    <source>
        <dbReference type="PROSITE" id="PS50949"/>
    </source>
</evidence>
<dbReference type="Proteomes" id="UP000648984">
    <property type="component" value="Unassembled WGS sequence"/>
</dbReference>
<keyword evidence="2" id="KW-0238">DNA-binding</keyword>
<dbReference type="InterPro" id="IPR011711">
    <property type="entry name" value="GntR_C"/>
</dbReference>
<sequence length="249" mass="27415">MGGTGKIVKRKLSNEVFDRLYELIRSGDYPPGESLPSERELMESLGVGRPAIREAMQSLERQGLISIQHGQRPKVLQPTASGLISQLDLTARHMLMQSPESLEHLKEARTFFEVGMAQRAAELADAADVARLAALLQRQRSALNEDCEAFIAADMAFHRGIAAVTRNPIFTATSEAMLGWLARFHSKVLHWEGNEQTTLTEHEGILRAIEAHDPAAAAQRMADHLRRARALYQSAAKEAGARAGESLLT</sequence>
<dbReference type="SUPFAM" id="SSF48008">
    <property type="entry name" value="GntR ligand-binding domain-like"/>
    <property type="match status" value="1"/>
</dbReference>
<dbReference type="Pfam" id="PF07729">
    <property type="entry name" value="FCD"/>
    <property type="match status" value="1"/>
</dbReference>
<dbReference type="EMBL" id="WTVQ01000003">
    <property type="protein sequence ID" value="NMG73625.1"/>
    <property type="molecule type" value="Genomic_DNA"/>
</dbReference>
<reference evidence="5 6" key="1">
    <citation type="submission" date="2019-12" db="EMBL/GenBank/DDBJ databases">
        <title>Comparative genomics gives insights into the taxonomy of the Azoarcus-Aromatoleum group and reveals separate origins of nif in the plant-associated Azoarcus and non-plant-associated Aromatoleum sub-groups.</title>
        <authorList>
            <person name="Lafos M."/>
            <person name="Maluk M."/>
            <person name="Batista M."/>
            <person name="Junghare M."/>
            <person name="Carmona M."/>
            <person name="Faoro H."/>
            <person name="Cruz L.M."/>
            <person name="Battistoni F."/>
            <person name="De Souza E."/>
            <person name="Pedrosa F."/>
            <person name="Chen W.-M."/>
            <person name="Poole P.S."/>
            <person name="Dixon R.A."/>
            <person name="James E.K."/>
        </authorList>
    </citation>
    <scope>NUCLEOTIDE SEQUENCE [LARGE SCALE GENOMIC DNA]</scope>
    <source>
        <strain evidence="5 6">22Lin</strain>
    </source>
</reference>
<evidence type="ECO:0000256" key="3">
    <source>
        <dbReference type="ARBA" id="ARBA00023163"/>
    </source>
</evidence>
<dbReference type="InterPro" id="IPR008920">
    <property type="entry name" value="TF_FadR/GntR_C"/>
</dbReference>
<dbReference type="SUPFAM" id="SSF46785">
    <property type="entry name" value="Winged helix' DNA-binding domain"/>
    <property type="match status" value="1"/>
</dbReference>
<keyword evidence="3" id="KW-0804">Transcription</keyword>
<dbReference type="InterPro" id="IPR000524">
    <property type="entry name" value="Tscrpt_reg_HTH_GntR"/>
</dbReference>
<dbReference type="Gene3D" id="1.10.10.10">
    <property type="entry name" value="Winged helix-like DNA-binding domain superfamily/Winged helix DNA-binding domain"/>
    <property type="match status" value="1"/>
</dbReference>
<dbReference type="PANTHER" id="PTHR43537:SF5">
    <property type="entry name" value="UXU OPERON TRANSCRIPTIONAL REGULATOR"/>
    <property type="match status" value="1"/>
</dbReference>
<gene>
    <name evidence="5" type="primary">nanR</name>
    <name evidence="5" type="ORF">GPA25_02520</name>
</gene>
<dbReference type="Gene3D" id="1.20.120.530">
    <property type="entry name" value="GntR ligand-binding domain-like"/>
    <property type="match status" value="1"/>
</dbReference>
<proteinExistence type="predicted"/>
<keyword evidence="6" id="KW-1185">Reference proteome</keyword>
<organism evidence="5 6">
    <name type="scientific">Aromatoleum diolicum</name>
    <dbReference type="NCBI Taxonomy" id="75796"/>
    <lineage>
        <taxon>Bacteria</taxon>
        <taxon>Pseudomonadati</taxon>
        <taxon>Pseudomonadota</taxon>
        <taxon>Betaproteobacteria</taxon>
        <taxon>Rhodocyclales</taxon>
        <taxon>Rhodocyclaceae</taxon>
        <taxon>Aromatoleum</taxon>
    </lineage>
</organism>
<accession>A0ABX1Q7U9</accession>